<name>A0A1Y1ZI17_9PLEO</name>
<feature type="compositionally biased region" description="Low complexity" evidence="1">
    <location>
        <begin position="23"/>
        <end position="32"/>
    </location>
</feature>
<dbReference type="EMBL" id="MCFA01000081">
    <property type="protein sequence ID" value="ORY09844.1"/>
    <property type="molecule type" value="Genomic_DNA"/>
</dbReference>
<evidence type="ECO:0000313" key="2">
    <source>
        <dbReference type="EMBL" id="ORY09844.1"/>
    </source>
</evidence>
<dbReference type="AlphaFoldDB" id="A0A1Y1ZI17"/>
<sequence length="189" mass="20585">MADQNRIQPPPHYMVPPARQGTNNNNSNSNNNDAPPEPVKPDDAADAAEFAALSREDKYPLLLELSKQLGVNTGNNCIRCGRAKAVTHLVRWKSPQNPCTRRCVLCYTRGHVGQPCPIITEFPEIFDGEWFLAHVAAQPSLATCPTGSNVYCTTIFVSVTSQISVTLLDCLAYYKLLVNGASSSIVKAP</sequence>
<accession>A0A1Y1ZI17</accession>
<evidence type="ECO:0000256" key="1">
    <source>
        <dbReference type="SAM" id="MobiDB-lite"/>
    </source>
</evidence>
<organism evidence="2 3">
    <name type="scientific">Clohesyomyces aquaticus</name>
    <dbReference type="NCBI Taxonomy" id="1231657"/>
    <lineage>
        <taxon>Eukaryota</taxon>
        <taxon>Fungi</taxon>
        <taxon>Dikarya</taxon>
        <taxon>Ascomycota</taxon>
        <taxon>Pezizomycotina</taxon>
        <taxon>Dothideomycetes</taxon>
        <taxon>Pleosporomycetidae</taxon>
        <taxon>Pleosporales</taxon>
        <taxon>Lindgomycetaceae</taxon>
        <taxon>Clohesyomyces</taxon>
    </lineage>
</organism>
<dbReference type="Proteomes" id="UP000193144">
    <property type="component" value="Unassembled WGS sequence"/>
</dbReference>
<proteinExistence type="predicted"/>
<gene>
    <name evidence="2" type="ORF">BCR34DRAFT_665308</name>
</gene>
<keyword evidence="3" id="KW-1185">Reference proteome</keyword>
<protein>
    <submittedName>
        <fullName evidence="2">Uncharacterized protein</fullName>
    </submittedName>
</protein>
<evidence type="ECO:0000313" key="3">
    <source>
        <dbReference type="Proteomes" id="UP000193144"/>
    </source>
</evidence>
<reference evidence="2 3" key="1">
    <citation type="submission" date="2016-07" db="EMBL/GenBank/DDBJ databases">
        <title>Pervasive Adenine N6-methylation of Active Genes in Fungi.</title>
        <authorList>
            <consortium name="DOE Joint Genome Institute"/>
            <person name="Mondo S.J."/>
            <person name="Dannebaum R.O."/>
            <person name="Kuo R.C."/>
            <person name="Labutti K."/>
            <person name="Haridas S."/>
            <person name="Kuo A."/>
            <person name="Salamov A."/>
            <person name="Ahrendt S.R."/>
            <person name="Lipzen A."/>
            <person name="Sullivan W."/>
            <person name="Andreopoulos W.B."/>
            <person name="Clum A."/>
            <person name="Lindquist E."/>
            <person name="Daum C."/>
            <person name="Ramamoorthy G.K."/>
            <person name="Gryganskyi A."/>
            <person name="Culley D."/>
            <person name="Magnuson J.K."/>
            <person name="James T.Y."/>
            <person name="O'Malley M.A."/>
            <person name="Stajich J.E."/>
            <person name="Spatafora J.W."/>
            <person name="Visel A."/>
            <person name="Grigoriev I.V."/>
        </authorList>
    </citation>
    <scope>NUCLEOTIDE SEQUENCE [LARGE SCALE GENOMIC DNA]</scope>
    <source>
        <strain evidence="2 3">CBS 115471</strain>
    </source>
</reference>
<feature type="region of interest" description="Disordered" evidence="1">
    <location>
        <begin position="1"/>
        <end position="43"/>
    </location>
</feature>
<comment type="caution">
    <text evidence="2">The sequence shown here is derived from an EMBL/GenBank/DDBJ whole genome shotgun (WGS) entry which is preliminary data.</text>
</comment>